<evidence type="ECO:0000313" key="2">
    <source>
        <dbReference type="EMBL" id="MDI2029859.1"/>
    </source>
</evidence>
<feature type="transmembrane region" description="Helical" evidence="1">
    <location>
        <begin position="34"/>
        <end position="55"/>
    </location>
</feature>
<feature type="transmembrane region" description="Helical" evidence="1">
    <location>
        <begin position="112"/>
        <end position="135"/>
    </location>
</feature>
<reference evidence="2 3" key="1">
    <citation type="submission" date="2023-04" db="EMBL/GenBank/DDBJ databases">
        <title>Draft genome sequence of Saccharopolyspora sp. TS4A08 isolated from sweet potato rhizospheric soil.</title>
        <authorList>
            <person name="Suksaard P."/>
            <person name="Duangmal K."/>
        </authorList>
    </citation>
    <scope>NUCLEOTIDE SEQUENCE [LARGE SCALE GENOMIC DNA]</scope>
    <source>
        <strain evidence="2 3">TS4A08</strain>
    </source>
</reference>
<protein>
    <recommendedName>
        <fullName evidence="4">TRAP transporter small permease subunit</fullName>
    </recommendedName>
</protein>
<organism evidence="2 3">
    <name type="scientific">Saccharopolyspora ipomoeae</name>
    <dbReference type="NCBI Taxonomy" id="3042027"/>
    <lineage>
        <taxon>Bacteria</taxon>
        <taxon>Bacillati</taxon>
        <taxon>Actinomycetota</taxon>
        <taxon>Actinomycetes</taxon>
        <taxon>Pseudonocardiales</taxon>
        <taxon>Pseudonocardiaceae</taxon>
        <taxon>Saccharopolyspora</taxon>
    </lineage>
</organism>
<comment type="caution">
    <text evidence="2">The sequence shown here is derived from an EMBL/GenBank/DDBJ whole genome shotgun (WGS) entry which is preliminary data.</text>
</comment>
<keyword evidence="1" id="KW-0472">Membrane</keyword>
<feature type="transmembrane region" description="Helical" evidence="1">
    <location>
        <begin position="156"/>
        <end position="174"/>
    </location>
</feature>
<name>A0ABT6PPJ2_9PSEU</name>
<sequence length="176" mass="19501">MLGLQAVGYLEAWSLWWSGAEVKGFAMWSLPVLWWARIGKLLQFAGGAVVIIDLVGPERFKQLSNRMGRSKHRLDLRVRLLLHFAVMCVIAGLIMFAIVADFVRRALSYEVAASYDAAASLWLSLAFVPILIAANQAHRVVSGFSKIVALGQHGNAWKWVSFVLIVVGFQFDLLGS</sequence>
<gene>
    <name evidence="2" type="ORF">QFW96_14605</name>
</gene>
<accession>A0ABT6PPJ2</accession>
<proteinExistence type="predicted"/>
<keyword evidence="1" id="KW-1133">Transmembrane helix</keyword>
<feature type="transmembrane region" description="Helical" evidence="1">
    <location>
        <begin position="76"/>
        <end position="100"/>
    </location>
</feature>
<evidence type="ECO:0008006" key="4">
    <source>
        <dbReference type="Google" id="ProtNLM"/>
    </source>
</evidence>
<keyword evidence="3" id="KW-1185">Reference proteome</keyword>
<dbReference type="RefSeq" id="WP_281456163.1">
    <property type="nucleotide sequence ID" value="NZ_JASAOF010000007.1"/>
</dbReference>
<keyword evidence="1" id="KW-0812">Transmembrane</keyword>
<dbReference type="Proteomes" id="UP001237595">
    <property type="component" value="Unassembled WGS sequence"/>
</dbReference>
<evidence type="ECO:0000313" key="3">
    <source>
        <dbReference type="Proteomes" id="UP001237595"/>
    </source>
</evidence>
<dbReference type="EMBL" id="JASAOF010000007">
    <property type="protein sequence ID" value="MDI2029859.1"/>
    <property type="molecule type" value="Genomic_DNA"/>
</dbReference>
<evidence type="ECO:0000256" key="1">
    <source>
        <dbReference type="SAM" id="Phobius"/>
    </source>
</evidence>